<comment type="caution">
    <text evidence="10">The sequence shown here is derived from an EMBL/GenBank/DDBJ whole genome shotgun (WGS) entry which is preliminary data.</text>
</comment>
<dbReference type="PANTHER" id="PTHR22777:SF4">
    <property type="entry name" value="UPF0053 PROTEIN SLL1254"/>
    <property type="match status" value="1"/>
</dbReference>
<feature type="transmembrane region" description="Helical" evidence="8">
    <location>
        <begin position="91"/>
        <end position="113"/>
    </location>
</feature>
<evidence type="ECO:0000256" key="4">
    <source>
        <dbReference type="ARBA" id="ARBA00022989"/>
    </source>
</evidence>
<dbReference type="InterPro" id="IPR046342">
    <property type="entry name" value="CBS_dom_sf"/>
</dbReference>
<dbReference type="GO" id="GO:0005886">
    <property type="term" value="C:plasma membrane"/>
    <property type="evidence" value="ECO:0007669"/>
    <property type="project" value="TreeGrafter"/>
</dbReference>
<evidence type="ECO:0000313" key="10">
    <source>
        <dbReference type="EMBL" id="OJX56790.1"/>
    </source>
</evidence>
<dbReference type="Gene3D" id="3.10.580.10">
    <property type="entry name" value="CBS-domain"/>
    <property type="match status" value="1"/>
</dbReference>
<feature type="transmembrane region" description="Helical" evidence="8">
    <location>
        <begin position="58"/>
        <end position="79"/>
    </location>
</feature>
<protein>
    <recommendedName>
        <fullName evidence="9">CBS domain-containing protein</fullName>
    </recommendedName>
</protein>
<dbReference type="InterPro" id="IPR000644">
    <property type="entry name" value="CBS_dom"/>
</dbReference>
<keyword evidence="6 8" id="KW-0472">Membrane</keyword>
<evidence type="ECO:0000256" key="1">
    <source>
        <dbReference type="ARBA" id="ARBA00004141"/>
    </source>
</evidence>
<organism evidence="10 11">
    <name type="scientific">Candidatus Kapaibacterium thiocyanatum</name>
    <dbReference type="NCBI Taxonomy" id="1895771"/>
    <lineage>
        <taxon>Bacteria</taxon>
        <taxon>Pseudomonadati</taxon>
        <taxon>Candidatus Kapaibacteriota</taxon>
        <taxon>Candidatus Kapaibacteriia</taxon>
        <taxon>Candidatus Kapaibacteriales</taxon>
        <taxon>Candidatus Kapaibacteriaceae</taxon>
        <taxon>Candidatus Kapaibacterium</taxon>
    </lineage>
</organism>
<dbReference type="EMBL" id="MKVH01000024">
    <property type="protein sequence ID" value="OJX56790.1"/>
    <property type="molecule type" value="Genomic_DNA"/>
</dbReference>
<dbReference type="PROSITE" id="PS51371">
    <property type="entry name" value="CBS"/>
    <property type="match status" value="2"/>
</dbReference>
<gene>
    <name evidence="10" type="ORF">BGO89_09670</name>
</gene>
<comment type="subcellular location">
    <subcellularLocation>
        <location evidence="1">Membrane</location>
        <topology evidence="1">Multi-pass membrane protein</topology>
    </subcellularLocation>
</comment>
<keyword evidence="3" id="KW-0677">Repeat</keyword>
<keyword evidence="2 8" id="KW-0812">Transmembrane</keyword>
<sequence length="349" mass="38400">MDYLILAVGALGSGLCEYLASALFSMPASVIATMAEEGSDAASRVRAAMDEHEEARLSISIIDVAFLVLTTASVASLTLPFANSSLFLIDMLVLISAVVLIKTVAAVIGARFWDRMLRGTSLLLGAAIFTARPFIWLHRLLMKIARPGDSEDDSREELEALVETAREEGALDPGEYRIMTNIMKLSSIEVSDVMTPRMVVYGANEDMTISDVIKQPELQMYSRFPVFDDESLDSVSGYVMTKDVLRAALAGRHAAPISKLKRDVDFIPENISLDQALELFLQKKQHLLMVVDEYGGVEGLLTLEDVMETMLGVEIVDEADHVVDLRALAKQRRDQRIARQNEASATTLE</sequence>
<feature type="domain" description="CBS" evidence="9">
    <location>
        <begin position="260"/>
        <end position="318"/>
    </location>
</feature>
<dbReference type="CDD" id="cd04590">
    <property type="entry name" value="CBS_pair_CorC_HlyC_assoc"/>
    <property type="match status" value="1"/>
</dbReference>
<feature type="transmembrane region" description="Helical" evidence="8">
    <location>
        <begin position="119"/>
        <end position="137"/>
    </location>
</feature>
<dbReference type="AlphaFoldDB" id="A0A1M3KWM0"/>
<dbReference type="SUPFAM" id="SSF54631">
    <property type="entry name" value="CBS-domain pair"/>
    <property type="match status" value="1"/>
</dbReference>
<dbReference type="Proteomes" id="UP000184233">
    <property type="component" value="Unassembled WGS sequence"/>
</dbReference>
<dbReference type="PANTHER" id="PTHR22777">
    <property type="entry name" value="HEMOLYSIN-RELATED"/>
    <property type="match status" value="1"/>
</dbReference>
<dbReference type="STRING" id="1895771.BGO89_09670"/>
<evidence type="ECO:0000256" key="3">
    <source>
        <dbReference type="ARBA" id="ARBA00022737"/>
    </source>
</evidence>
<accession>A0A1M3KWM0</accession>
<dbReference type="InterPro" id="IPR002550">
    <property type="entry name" value="CNNM"/>
</dbReference>
<reference evidence="10 11" key="1">
    <citation type="submission" date="2016-09" db="EMBL/GenBank/DDBJ databases">
        <title>Genome-resolved meta-omics ties microbial dynamics to process performance in biotechnology for thiocyanate degradation.</title>
        <authorList>
            <person name="Kantor R.S."/>
            <person name="Huddy R.J."/>
            <person name="Iyer R."/>
            <person name="Thomas B.C."/>
            <person name="Brown C.T."/>
            <person name="Anantharaman K."/>
            <person name="Tringe S."/>
            <person name="Hettich R.L."/>
            <person name="Harrison S.T."/>
            <person name="Banfield J.F."/>
        </authorList>
    </citation>
    <scope>NUCLEOTIDE SEQUENCE [LARGE SCALE GENOMIC DNA]</scope>
    <source>
        <strain evidence="10">59-99</strain>
    </source>
</reference>
<evidence type="ECO:0000256" key="7">
    <source>
        <dbReference type="PROSITE-ProRule" id="PRU00703"/>
    </source>
</evidence>
<evidence type="ECO:0000256" key="2">
    <source>
        <dbReference type="ARBA" id="ARBA00022692"/>
    </source>
</evidence>
<evidence type="ECO:0000259" key="9">
    <source>
        <dbReference type="PROSITE" id="PS51371"/>
    </source>
</evidence>
<keyword evidence="5 7" id="KW-0129">CBS domain</keyword>
<proteinExistence type="predicted"/>
<name>A0A1M3KWM0_9BACT</name>
<dbReference type="Pfam" id="PF00571">
    <property type="entry name" value="CBS"/>
    <property type="match status" value="2"/>
</dbReference>
<evidence type="ECO:0000256" key="5">
    <source>
        <dbReference type="ARBA" id="ARBA00023122"/>
    </source>
</evidence>
<evidence type="ECO:0000256" key="8">
    <source>
        <dbReference type="SAM" id="Phobius"/>
    </source>
</evidence>
<evidence type="ECO:0000313" key="11">
    <source>
        <dbReference type="Proteomes" id="UP000184233"/>
    </source>
</evidence>
<dbReference type="InterPro" id="IPR044751">
    <property type="entry name" value="Ion_transp-like_CBS"/>
</dbReference>
<feature type="domain" description="CBS" evidence="9">
    <location>
        <begin position="194"/>
        <end position="255"/>
    </location>
</feature>
<dbReference type="Pfam" id="PF01595">
    <property type="entry name" value="CNNM"/>
    <property type="match status" value="1"/>
</dbReference>
<evidence type="ECO:0000256" key="6">
    <source>
        <dbReference type="ARBA" id="ARBA00023136"/>
    </source>
</evidence>
<keyword evidence="4 8" id="KW-1133">Transmembrane helix</keyword>